<dbReference type="InterPro" id="IPR015915">
    <property type="entry name" value="Kelch-typ_b-propeller"/>
</dbReference>
<evidence type="ECO:0000313" key="2">
    <source>
        <dbReference type="Proteomes" id="UP000187209"/>
    </source>
</evidence>
<name>A0A1R2CMK6_9CILI</name>
<dbReference type="InterPro" id="IPR011043">
    <property type="entry name" value="Gal_Oxase/kelch_b-propeller"/>
</dbReference>
<accession>A0A1R2CMK6</accession>
<dbReference type="SMART" id="SM00612">
    <property type="entry name" value="Kelch"/>
    <property type="match status" value="2"/>
</dbReference>
<proteinExistence type="predicted"/>
<dbReference type="Pfam" id="PF01344">
    <property type="entry name" value="Kelch_1"/>
    <property type="match status" value="1"/>
</dbReference>
<dbReference type="Gene3D" id="2.120.10.80">
    <property type="entry name" value="Kelch-type beta propeller"/>
    <property type="match status" value="1"/>
</dbReference>
<dbReference type="Proteomes" id="UP000187209">
    <property type="component" value="Unassembled WGS sequence"/>
</dbReference>
<dbReference type="OrthoDB" id="326397at2759"/>
<keyword evidence="2" id="KW-1185">Reference proteome</keyword>
<protein>
    <submittedName>
        <fullName evidence="1">Uncharacterized protein</fullName>
    </submittedName>
</protein>
<dbReference type="AlphaFoldDB" id="A0A1R2CMK6"/>
<dbReference type="SUPFAM" id="SSF50965">
    <property type="entry name" value="Galactose oxidase, central domain"/>
    <property type="match status" value="1"/>
</dbReference>
<sequence length="423" mass="49321">MVYCNCSNNYLFLCTMHLQDHLDEKTEVYHPIKILYKKIAQDHKADYIESLNLLLNIVESTLNTAKSSIQIAIENLICLNLSLENYFNDQISSLQKMIATATSENKEINIPSYERSTFANPSFNQHILRVKEKAIGLREKITYNTKEILEFLPNIKSNYQDDILDFNGNANLDKHLYYFKKGTKCFVQFNVDELIEKTYDMNVNEPQGYSPAICQVPDEKIFYCGGYNPLLDTTYLIDLKTWRAEPLLKCRVRFDACATYFNGFVYIFGGQNGNAALNTCDKYDLANKRWVNLVNRAFTAFGVNVLPYPSFFILTGYNANALWKYNIERDNYQKLSYSFEIAYNSFFRENGIAYFITKKDLYVSYDREGNNWYKSLKSLSIEYMYQCSKPVMRGKMIYFASTSTPKIYRFDLETLDLYLVAVI</sequence>
<comment type="caution">
    <text evidence="1">The sequence shown here is derived from an EMBL/GenBank/DDBJ whole genome shotgun (WGS) entry which is preliminary data.</text>
</comment>
<reference evidence="1 2" key="1">
    <citation type="submission" date="2016-11" db="EMBL/GenBank/DDBJ databases">
        <title>The macronuclear genome of Stentor coeruleus: a giant cell with tiny introns.</title>
        <authorList>
            <person name="Slabodnick M."/>
            <person name="Ruby J.G."/>
            <person name="Reiff S.B."/>
            <person name="Swart E.C."/>
            <person name="Gosai S."/>
            <person name="Prabakaran S."/>
            <person name="Witkowska E."/>
            <person name="Larue G.E."/>
            <person name="Fisher S."/>
            <person name="Freeman R.M."/>
            <person name="Gunawardena J."/>
            <person name="Chu W."/>
            <person name="Stover N.A."/>
            <person name="Gregory B.D."/>
            <person name="Nowacki M."/>
            <person name="Derisi J."/>
            <person name="Roy S.W."/>
            <person name="Marshall W.F."/>
            <person name="Sood P."/>
        </authorList>
    </citation>
    <scope>NUCLEOTIDE SEQUENCE [LARGE SCALE GENOMIC DNA]</scope>
    <source>
        <strain evidence="1">WM001</strain>
    </source>
</reference>
<dbReference type="EMBL" id="MPUH01000107">
    <property type="protein sequence ID" value="OMJ90254.1"/>
    <property type="molecule type" value="Genomic_DNA"/>
</dbReference>
<evidence type="ECO:0000313" key="1">
    <source>
        <dbReference type="EMBL" id="OMJ90254.1"/>
    </source>
</evidence>
<dbReference type="InterPro" id="IPR006652">
    <property type="entry name" value="Kelch_1"/>
</dbReference>
<organism evidence="1 2">
    <name type="scientific">Stentor coeruleus</name>
    <dbReference type="NCBI Taxonomy" id="5963"/>
    <lineage>
        <taxon>Eukaryota</taxon>
        <taxon>Sar</taxon>
        <taxon>Alveolata</taxon>
        <taxon>Ciliophora</taxon>
        <taxon>Postciliodesmatophora</taxon>
        <taxon>Heterotrichea</taxon>
        <taxon>Heterotrichida</taxon>
        <taxon>Stentoridae</taxon>
        <taxon>Stentor</taxon>
    </lineage>
</organism>
<gene>
    <name evidence="1" type="ORF">SteCoe_7462</name>
</gene>